<name>A0ABV5J8I6_9BACT</name>
<dbReference type="SMART" id="SM00822">
    <property type="entry name" value="PKS_KR"/>
    <property type="match status" value="1"/>
</dbReference>
<proteinExistence type="inferred from homology"/>
<dbReference type="Pfam" id="PF00106">
    <property type="entry name" value="adh_short"/>
    <property type="match status" value="1"/>
</dbReference>
<feature type="domain" description="Ketoreductase" evidence="3">
    <location>
        <begin position="445"/>
        <end position="628"/>
    </location>
</feature>
<dbReference type="InterPro" id="IPR036291">
    <property type="entry name" value="NAD(P)-bd_dom_sf"/>
</dbReference>
<dbReference type="PANTHER" id="PTHR43669:SF8">
    <property type="entry name" value="SHORT-CHAIN TYPE DEHYDROGENASE_REDUCTASE-RELATED"/>
    <property type="match status" value="1"/>
</dbReference>
<dbReference type="SMART" id="SM01007">
    <property type="entry name" value="Aldolase_II"/>
    <property type="match status" value="1"/>
</dbReference>
<gene>
    <name evidence="5" type="ORF">ACFFUR_15140</name>
</gene>
<dbReference type="NCBIfam" id="TIGR02632">
    <property type="entry name" value="RhaD_aldol-ADH"/>
    <property type="match status" value="1"/>
</dbReference>
<dbReference type="PRINTS" id="PR00081">
    <property type="entry name" value="GDHRDH"/>
</dbReference>
<evidence type="ECO:0000313" key="6">
    <source>
        <dbReference type="Proteomes" id="UP001589654"/>
    </source>
</evidence>
<evidence type="ECO:0000259" key="4">
    <source>
        <dbReference type="SMART" id="SM01007"/>
    </source>
</evidence>
<evidence type="ECO:0000256" key="1">
    <source>
        <dbReference type="ARBA" id="ARBA00006484"/>
    </source>
</evidence>
<dbReference type="InterPro" id="IPR002347">
    <property type="entry name" value="SDR_fam"/>
</dbReference>
<dbReference type="NCBIfam" id="NF006189">
    <property type="entry name" value="PRK08324.1-3"/>
    <property type="match status" value="1"/>
</dbReference>
<dbReference type="NCBIfam" id="NF006191">
    <property type="entry name" value="PRK08324.1-5"/>
    <property type="match status" value="1"/>
</dbReference>
<dbReference type="InterPro" id="IPR013454">
    <property type="entry name" value="Bifunc_RhaD/ADH"/>
</dbReference>
<dbReference type="Gene3D" id="3.40.50.720">
    <property type="entry name" value="NAD(P)-binding Rossmann-like Domain"/>
    <property type="match status" value="1"/>
</dbReference>
<dbReference type="SUPFAM" id="SSF51735">
    <property type="entry name" value="NAD(P)-binding Rossmann-fold domains"/>
    <property type="match status" value="1"/>
</dbReference>
<keyword evidence="2" id="KW-0560">Oxidoreductase</keyword>
<dbReference type="PANTHER" id="PTHR43669">
    <property type="entry name" value="5-KETO-D-GLUCONATE 5-REDUCTASE"/>
    <property type="match status" value="1"/>
</dbReference>
<comment type="caution">
    <text evidence="5">The sequence shown here is derived from an EMBL/GenBank/DDBJ whole genome shotgun (WGS) entry which is preliminary data.</text>
</comment>
<dbReference type="SUPFAM" id="SSF53639">
    <property type="entry name" value="AraD/HMP-PK domain-like"/>
    <property type="match status" value="1"/>
</dbReference>
<accession>A0ABV5J8I6</accession>
<organism evidence="5 6">
    <name type="scientific">Echinicola jeungdonensis</name>
    <dbReference type="NCBI Taxonomy" id="709343"/>
    <lineage>
        <taxon>Bacteria</taxon>
        <taxon>Pseudomonadati</taxon>
        <taxon>Bacteroidota</taxon>
        <taxon>Cytophagia</taxon>
        <taxon>Cytophagales</taxon>
        <taxon>Cyclobacteriaceae</taxon>
        <taxon>Echinicola</taxon>
    </lineage>
</organism>
<protein>
    <submittedName>
        <fullName evidence="5">Bifunctional aldolase/short-chain dehydrogenase</fullName>
    </submittedName>
</protein>
<sequence>MSTLERTFKHVNYLWDEDKAKELEGDEVALLIYRSNILGADLRITNYGGGNTSCKTTEVDPLTKKETEVMWVKGSGGDIGTLTRSGLAGLYVEKLHSLKNVYRGLEFEDEMVGLFNHCIYDLDSKAPSIDTPLHAFLPFKHIDHLHPDAAIAIAASKDGEKITKELFEGQIAWVPWQRPGFDLALQLEKALKENPGIRGIMLGGHGLFTWGDTAYECYINSLEVIDKASEYLEQNYGKNRPVFGGQKITSLDPEKRKDQASQLAPVLRGLASGYNRMVGHFTDNERVLEFANSNDLDKLAPLGTSCPDHFLRTKIRPLVLDFPADVDLSNKEEIKAKLDKAFEDYRAYYTKYYEEHKRDNSPAMRDPNPVIILWPGVGMFSYAKNKQTARVASEFYINAINVMRGAEAVSEYVSLPLQEAFDIEYWLLEEAKLQRMPKEQPLSRKVALVTGGAGGIGKAIADKLASEGACVFITDINQERLDEAVGTYSKDVGGGVLMDVTKGDDIVKAYKAAALKFGGVDILVNCAGLAISKPIEQTSEKDWDLLQDILVKGQFAMSKAGVEVLREQNLGGDIINIASKNALVSGPNNVGYGTAKAAQVHMSRLLAAELGKDKIRVNVVNPDAVIEGSKIWEGEWAKGRAKAYGITVEELPAFYAKRTILNEIIGVDDIANGVFAFVGGHLSKCTGNILNVDGGVAAAFVR</sequence>
<dbReference type="InterPro" id="IPR036409">
    <property type="entry name" value="Aldolase_II/adducin_N_sf"/>
</dbReference>
<dbReference type="Proteomes" id="UP001589654">
    <property type="component" value="Unassembled WGS sequence"/>
</dbReference>
<dbReference type="Gene3D" id="3.40.225.10">
    <property type="entry name" value="Class II aldolase/adducin N-terminal domain"/>
    <property type="match status" value="1"/>
</dbReference>
<evidence type="ECO:0000313" key="5">
    <source>
        <dbReference type="EMBL" id="MFB9213151.1"/>
    </source>
</evidence>
<evidence type="ECO:0000256" key="2">
    <source>
        <dbReference type="ARBA" id="ARBA00023002"/>
    </source>
</evidence>
<feature type="domain" description="Class II aldolase/adducin N-terminal" evidence="4">
    <location>
        <begin position="30"/>
        <end position="232"/>
    </location>
</feature>
<reference evidence="5 6" key="1">
    <citation type="submission" date="2024-09" db="EMBL/GenBank/DDBJ databases">
        <authorList>
            <person name="Sun Q."/>
            <person name="Mori K."/>
        </authorList>
    </citation>
    <scope>NUCLEOTIDE SEQUENCE [LARGE SCALE GENOMIC DNA]</scope>
    <source>
        <strain evidence="5 6">CECT 7682</strain>
    </source>
</reference>
<dbReference type="PRINTS" id="PR00080">
    <property type="entry name" value="SDRFAMILY"/>
</dbReference>
<comment type="similarity">
    <text evidence="1">Belongs to the short-chain dehydrogenases/reductases (SDR) family.</text>
</comment>
<dbReference type="InterPro" id="IPR057326">
    <property type="entry name" value="KR_dom"/>
</dbReference>
<dbReference type="Pfam" id="PF00596">
    <property type="entry name" value="Aldolase_II"/>
    <property type="match status" value="1"/>
</dbReference>
<dbReference type="InterPro" id="IPR001303">
    <property type="entry name" value="Aldolase_II/adducin_N"/>
</dbReference>
<dbReference type="EMBL" id="JBHMEW010000066">
    <property type="protein sequence ID" value="MFB9213151.1"/>
    <property type="molecule type" value="Genomic_DNA"/>
</dbReference>
<keyword evidence="6" id="KW-1185">Reference proteome</keyword>
<dbReference type="RefSeq" id="WP_290247817.1">
    <property type="nucleotide sequence ID" value="NZ_JAUFQT010000001.1"/>
</dbReference>
<evidence type="ECO:0000259" key="3">
    <source>
        <dbReference type="SMART" id="SM00822"/>
    </source>
</evidence>